<keyword evidence="1" id="KW-0812">Transmembrane</keyword>
<gene>
    <name evidence="2" type="ORF">SAMN05216561_102135</name>
</gene>
<feature type="transmembrane region" description="Helical" evidence="1">
    <location>
        <begin position="148"/>
        <end position="171"/>
    </location>
</feature>
<evidence type="ECO:0000256" key="1">
    <source>
        <dbReference type="SAM" id="Phobius"/>
    </source>
</evidence>
<proteinExistence type="predicted"/>
<protein>
    <recommendedName>
        <fullName evidence="4">FAR-17a/AIG1-like protein</fullName>
    </recommendedName>
</protein>
<keyword evidence="3" id="KW-1185">Reference proteome</keyword>
<sequence length="217" mass="23804">MRLDSRTAQRWHALTAAVVVAALVLQLVLIVIGNPVLAESEPPGLAMRLYRFFAYFTIQSNLLVAVAAVGLALDPARDGATWRVLRLAGIVGIAITAVVHFFLLRPLLDLAGWDYAADKLLHMVVPALALLGWFAFGPRPRTSSRVVWLALLFPLVWAAWTLVFGALDGWYPYPFLDPDEKGWGAVLVAVVGITAMFLAIFGAAAWWDRRPLSRASE</sequence>
<accession>A0A1I3CNH0</accession>
<evidence type="ECO:0000313" key="3">
    <source>
        <dbReference type="Proteomes" id="UP000198649"/>
    </source>
</evidence>
<feature type="transmembrane region" description="Helical" evidence="1">
    <location>
        <begin position="183"/>
        <end position="207"/>
    </location>
</feature>
<reference evidence="2 3" key="1">
    <citation type="submission" date="2016-10" db="EMBL/GenBank/DDBJ databases">
        <authorList>
            <person name="de Groot N.N."/>
        </authorList>
    </citation>
    <scope>NUCLEOTIDE SEQUENCE [LARGE SCALE GENOMIC DNA]</scope>
    <source>
        <strain evidence="2 3">CGMCC 1.11156</strain>
    </source>
</reference>
<keyword evidence="1" id="KW-1133">Transmembrane helix</keyword>
<dbReference type="RefSeq" id="WP_091110253.1">
    <property type="nucleotide sequence ID" value="NZ_BKAF01000002.1"/>
</dbReference>
<evidence type="ECO:0000313" key="2">
    <source>
        <dbReference type="EMBL" id="SFH75771.1"/>
    </source>
</evidence>
<dbReference type="NCBIfam" id="NF038065">
    <property type="entry name" value="Pr6Pr"/>
    <property type="match status" value="1"/>
</dbReference>
<dbReference type="STRING" id="1005945.SAMN05216561_102135"/>
<dbReference type="InterPro" id="IPR049713">
    <property type="entry name" value="Pr6Pr-like"/>
</dbReference>
<keyword evidence="1" id="KW-0472">Membrane</keyword>
<feature type="transmembrane region" description="Helical" evidence="1">
    <location>
        <begin position="120"/>
        <end position="136"/>
    </location>
</feature>
<organism evidence="2 3">
    <name type="scientific">Nocardioides psychrotolerans</name>
    <dbReference type="NCBI Taxonomy" id="1005945"/>
    <lineage>
        <taxon>Bacteria</taxon>
        <taxon>Bacillati</taxon>
        <taxon>Actinomycetota</taxon>
        <taxon>Actinomycetes</taxon>
        <taxon>Propionibacteriales</taxon>
        <taxon>Nocardioidaceae</taxon>
        <taxon>Nocardioides</taxon>
    </lineage>
</organism>
<feature type="transmembrane region" description="Helical" evidence="1">
    <location>
        <begin position="85"/>
        <end position="108"/>
    </location>
</feature>
<name>A0A1I3CNH0_9ACTN</name>
<dbReference type="AlphaFoldDB" id="A0A1I3CNH0"/>
<evidence type="ECO:0008006" key="4">
    <source>
        <dbReference type="Google" id="ProtNLM"/>
    </source>
</evidence>
<feature type="transmembrane region" description="Helical" evidence="1">
    <location>
        <begin position="12"/>
        <end position="32"/>
    </location>
</feature>
<dbReference type="Proteomes" id="UP000198649">
    <property type="component" value="Unassembled WGS sequence"/>
</dbReference>
<dbReference type="EMBL" id="FOQG01000002">
    <property type="protein sequence ID" value="SFH75771.1"/>
    <property type="molecule type" value="Genomic_DNA"/>
</dbReference>
<feature type="transmembrane region" description="Helical" evidence="1">
    <location>
        <begin position="52"/>
        <end position="73"/>
    </location>
</feature>
<dbReference type="OrthoDB" id="9809977at2"/>